<comment type="caution">
    <text evidence="1">The sequence shown here is derived from an EMBL/GenBank/DDBJ whole genome shotgun (WGS) entry which is preliminary data.</text>
</comment>
<proteinExistence type="predicted"/>
<keyword evidence="2" id="KW-1185">Reference proteome</keyword>
<reference evidence="1" key="1">
    <citation type="submission" date="2022-06" db="EMBL/GenBank/DDBJ databases">
        <authorList>
            <person name="Legras J.-L."/>
            <person name="Devillers H."/>
            <person name="Grondin C."/>
        </authorList>
    </citation>
    <scope>NUCLEOTIDE SEQUENCE</scope>
    <source>
        <strain evidence="1">CLIB 1444</strain>
    </source>
</reference>
<sequence length="856" mass="96278">MLRGLRKKASILSLTSTTSDEGDSPKYDKILKQVHDFEVALKAMDYLLDDRTPEGTDLLKRKLKEHQNSKSDQPVGIFHLALGVMEFLEATLGFEPEIMAKAHKTLSEAENSSLENSKYNTKHHLVTSHIYPPGTEFQVTNAESTLLNALVMLLQENNGVMESAKALYKLRKAYHTLDSVHKKIKESEPVFNKNIAKLKKTSLKSNLSVSSVDLPGYTGLDNSSISSSTSSLPQDLKLIKDLENVFQMRKSRIEGTNIGNSIDPQKVNLFADSTSSFTISRKGSALFDKGRSNSPLPPKISIPKEKTPPTKPERDIDEDDEDEFSDAFETLNESELTGSIADTSNVSILTGSSVDDSSNYLHVSTVDEFIHSGVQLCFGILQVVLSLIPPAIGRVLSIVGFKGDRDVGLKLLWKNAITCRNIHGDLALLCLLIFYDGPVQFVDSGFQLPENASENISSIMDLSSRTTISDSELDKILQNPDIYIPQVLSKVRAIFPHNALWVLQEGRVLASHGQSDKAVQMMQEFTDDPDTKIQMQQSEALLIFDRATLYSFNHRFDEAAEDFIKLIDLNSWCRSAYLYMAGGCYVAKYRMIKLGMIKYDTEELKEQALKEYAEKAEKYIKLAPTYVPNHGVNATNRKGGIGGGNKQLPFDKFVLRKTKQLEERQAKYPNLPFIDTIATSPIHELIYFWNGYNRLTKEQLEMSLEILSYSGAANSEHSANTDDFNYMHITETKDEAMIRYFYQSIILRSLGKVKEGLNLLDTKVCCQFVTSDNPFKFTRLNYSPYLCPTVLYEKAMFVWLLKTSQPGFDVKSVVEETKNWLKKANMVSDVGDYELSNRTNMRIKAATEKVDQIGNF</sequence>
<protein>
    <submittedName>
        <fullName evidence="1">Inclusion body clearance protein Iml2p</fullName>
    </submittedName>
</protein>
<evidence type="ECO:0000313" key="1">
    <source>
        <dbReference type="EMBL" id="CAH6718189.1"/>
    </source>
</evidence>
<gene>
    <name evidence="1" type="ORF">CLIB1444_01S01112</name>
</gene>
<name>A0ACA9XZX5_9ASCO</name>
<accession>A0ACA9XZX5</accession>
<evidence type="ECO:0000313" key="2">
    <source>
        <dbReference type="Proteomes" id="UP001152531"/>
    </source>
</evidence>
<organism evidence="1 2">
    <name type="scientific">[Candida] jaroonii</name>
    <dbReference type="NCBI Taxonomy" id="467808"/>
    <lineage>
        <taxon>Eukaryota</taxon>
        <taxon>Fungi</taxon>
        <taxon>Dikarya</taxon>
        <taxon>Ascomycota</taxon>
        <taxon>Saccharomycotina</taxon>
        <taxon>Pichiomycetes</taxon>
        <taxon>Debaryomycetaceae</taxon>
        <taxon>Yamadazyma</taxon>
    </lineage>
</organism>
<dbReference type="EMBL" id="CALSDN010000001">
    <property type="protein sequence ID" value="CAH6718189.1"/>
    <property type="molecule type" value="Genomic_DNA"/>
</dbReference>
<dbReference type="Proteomes" id="UP001152531">
    <property type="component" value="Unassembled WGS sequence"/>
</dbReference>